<keyword evidence="6" id="KW-1185">Reference proteome</keyword>
<proteinExistence type="inferred from homology"/>
<protein>
    <submittedName>
        <fullName evidence="5">DNA-processing protein DprA</fullName>
    </submittedName>
</protein>
<organism evidence="5 6">
    <name type="scientific">Actinomyces bowdenii</name>
    <dbReference type="NCBI Taxonomy" id="131109"/>
    <lineage>
        <taxon>Bacteria</taxon>
        <taxon>Bacillati</taxon>
        <taxon>Actinomycetota</taxon>
        <taxon>Actinomycetes</taxon>
        <taxon>Actinomycetales</taxon>
        <taxon>Actinomycetaceae</taxon>
        <taxon>Actinomyces</taxon>
    </lineage>
</organism>
<dbReference type="Proteomes" id="UP000271272">
    <property type="component" value="Unassembled WGS sequence"/>
</dbReference>
<feature type="compositionally biased region" description="Gly residues" evidence="2">
    <location>
        <begin position="29"/>
        <end position="41"/>
    </location>
</feature>
<dbReference type="GO" id="GO:0009294">
    <property type="term" value="P:DNA-mediated transformation"/>
    <property type="evidence" value="ECO:0007669"/>
    <property type="project" value="InterPro"/>
</dbReference>
<dbReference type="Gene3D" id="1.10.10.10">
    <property type="entry name" value="Winged helix-like DNA-binding domain superfamily/Winged helix DNA-binding domain"/>
    <property type="match status" value="1"/>
</dbReference>
<gene>
    <name evidence="5" type="ORF">EII10_04500</name>
</gene>
<evidence type="ECO:0000256" key="1">
    <source>
        <dbReference type="ARBA" id="ARBA00006525"/>
    </source>
</evidence>
<evidence type="ECO:0000313" key="5">
    <source>
        <dbReference type="EMBL" id="RRD29955.1"/>
    </source>
</evidence>
<feature type="compositionally biased region" description="Basic and acidic residues" evidence="2">
    <location>
        <begin position="1"/>
        <end position="10"/>
    </location>
</feature>
<dbReference type="Gene3D" id="3.40.50.450">
    <property type="match status" value="1"/>
</dbReference>
<dbReference type="InterPro" id="IPR003488">
    <property type="entry name" value="DprA"/>
</dbReference>
<feature type="domain" description="Smf/DprA SLOG" evidence="3">
    <location>
        <begin position="268"/>
        <end position="440"/>
    </location>
</feature>
<dbReference type="PANTHER" id="PTHR43022:SF1">
    <property type="entry name" value="PROTEIN SMF"/>
    <property type="match status" value="1"/>
</dbReference>
<dbReference type="SUPFAM" id="SSF102405">
    <property type="entry name" value="MCP/YpsA-like"/>
    <property type="match status" value="1"/>
</dbReference>
<accession>A0A3P1V9B2</accession>
<reference evidence="5 6" key="1">
    <citation type="submission" date="2018-11" db="EMBL/GenBank/DDBJ databases">
        <title>Genomes From Bacteria Associated with the Canine Oral Cavity: a Test Case for Automated Genome-Based Taxonomic Assignment.</title>
        <authorList>
            <person name="Coil D.A."/>
            <person name="Jospin G."/>
            <person name="Darling A.E."/>
            <person name="Wallis C."/>
            <person name="Davis I.J."/>
            <person name="Harris S."/>
            <person name="Eisen J.A."/>
            <person name="Holcombe L.J."/>
            <person name="O'Flynn C."/>
        </authorList>
    </citation>
    <scope>NUCLEOTIDE SEQUENCE [LARGE SCALE GENOMIC DNA]</scope>
    <source>
        <strain evidence="5 6">OH5050</strain>
    </source>
</reference>
<name>A0A3P1V9B2_9ACTO</name>
<sequence length="526" mass="53066">MNRTPTDRPASHPTSHPAEPPAGPPAGTAGDGAPPGQGVPPGQGAPPRPAARLPYNHHDPALACATWSRLAEPADQAASALVGALGAAGALDWLLAEALDARGEPRRAPRPPLPTGGQAAEASARWAHAAGRWAPRLEGLDIRRELDILDRLAGSLIIPGDPWWPPGLDELEHPPFCLWLRGDPALLVSAQDLQAASCGPGGRTATADGPGCQGPKDAERSESTTNGESPKTGRGIEAGPCAASRGGAPGQGTPVREDRMPAGPARGSSVALVGARASTRYGDEAASALARGMTARGALVVSGGAFGVDASAHRGALAAGPTLSVAAGGVDRLYPAGNAELLQAVIADGALVAEVPPGCQPARHRFLTRNRLIAAMAGATIVVEAAWRSGALSTAHHAMEIGRPVGAVPGPITSMASVGCHRLLRKGAVCITDVDDALELVGPLGAVDADAARAQDPRLAGSGLLDGLDPDSAVVLDALPARASATTEAVARASGLSVREATAALGILELAGRVERGGKGWRRRCP</sequence>
<dbReference type="PANTHER" id="PTHR43022">
    <property type="entry name" value="PROTEIN SMF"/>
    <property type="match status" value="1"/>
</dbReference>
<dbReference type="OrthoDB" id="9785707at2"/>
<dbReference type="InterPro" id="IPR041614">
    <property type="entry name" value="DprA_WH"/>
</dbReference>
<evidence type="ECO:0000259" key="3">
    <source>
        <dbReference type="Pfam" id="PF02481"/>
    </source>
</evidence>
<evidence type="ECO:0000313" key="6">
    <source>
        <dbReference type="Proteomes" id="UP000271272"/>
    </source>
</evidence>
<dbReference type="Pfam" id="PF02481">
    <property type="entry name" value="DNA_processg_A"/>
    <property type="match status" value="1"/>
</dbReference>
<comment type="similarity">
    <text evidence="1">Belongs to the DprA/Smf family.</text>
</comment>
<dbReference type="InterPro" id="IPR057666">
    <property type="entry name" value="DrpA_SLOG"/>
</dbReference>
<evidence type="ECO:0000256" key="2">
    <source>
        <dbReference type="SAM" id="MobiDB-lite"/>
    </source>
</evidence>
<dbReference type="RefSeq" id="WP_124933314.1">
    <property type="nucleotide sequence ID" value="NZ_RQZC01000004.1"/>
</dbReference>
<comment type="caution">
    <text evidence="5">The sequence shown here is derived from an EMBL/GenBank/DDBJ whole genome shotgun (WGS) entry which is preliminary data.</text>
</comment>
<dbReference type="AlphaFoldDB" id="A0A3P1V9B2"/>
<evidence type="ECO:0000259" key="4">
    <source>
        <dbReference type="Pfam" id="PF17782"/>
    </source>
</evidence>
<dbReference type="InterPro" id="IPR036388">
    <property type="entry name" value="WH-like_DNA-bd_sf"/>
</dbReference>
<dbReference type="EMBL" id="RQZC01000004">
    <property type="protein sequence ID" value="RRD29955.1"/>
    <property type="molecule type" value="Genomic_DNA"/>
</dbReference>
<feature type="region of interest" description="Disordered" evidence="2">
    <location>
        <begin position="196"/>
        <end position="268"/>
    </location>
</feature>
<feature type="region of interest" description="Disordered" evidence="2">
    <location>
        <begin position="1"/>
        <end position="56"/>
    </location>
</feature>
<dbReference type="Pfam" id="PF17782">
    <property type="entry name" value="WHD_DprA"/>
    <property type="match status" value="1"/>
</dbReference>
<feature type="domain" description="DprA winged helix" evidence="4">
    <location>
        <begin position="466"/>
        <end position="516"/>
    </location>
</feature>